<evidence type="ECO:0000313" key="3">
    <source>
        <dbReference type="EMBL" id="NSG29821.1"/>
    </source>
</evidence>
<comment type="caution">
    <text evidence="3">The sequence shown here is derived from an EMBL/GenBank/DDBJ whole genome shotgun (WGS) entry which is preliminary data.</text>
</comment>
<dbReference type="Proteomes" id="UP000821846">
    <property type="component" value="Unassembled WGS sequence"/>
</dbReference>
<proteinExistence type="predicted"/>
<sequence>MIGFWKKKKDWEFSQEVLEEGEEILYENPERGWYEIYTFPVEEKIDPQELKWSLHEQETLALVLLDLQKFREKPLDEQAIYNIKTILYFFASHKKDVILRPVYDREGKGLEAEPESFELVLTHLIQIGEVLEKEKHSVLVFQGFLVGSWGEMHTSAYLTEEHIRQMWDMLKIHTTDKIRVAVRTPAQWRTLIPEEKFQKREWKALGLFDDGIFGSTTHLGTFGTMMREAAGWEKPWSRKEELEFIEQISRDFPCGGEAIAEADPDRADQILTKDAKAVISEMQKMHLAYLNLVHDTRILDQWKAQSCGKDGIWSGKTLYEYVSAHLGYRFVLKKVEMQVPKRDKIKFVFEVENCGFASLFQEAQLFLIQENEKERKEMLLSEEVQKWHGGSTYKVETETGAMKGNIFLQIRRKKDGKIISFANKNSADRLLIGSLHSV</sequence>
<feature type="domain" description="DUF4874" evidence="2">
    <location>
        <begin position="28"/>
        <end position="186"/>
    </location>
</feature>
<evidence type="ECO:0000259" key="2">
    <source>
        <dbReference type="Pfam" id="PF16173"/>
    </source>
</evidence>
<evidence type="ECO:0000259" key="1">
    <source>
        <dbReference type="Pfam" id="PF16116"/>
    </source>
</evidence>
<dbReference type="Pfam" id="PF16116">
    <property type="entry name" value="DUF4832"/>
    <property type="match status" value="1"/>
</dbReference>
<dbReference type="InterPro" id="IPR032379">
    <property type="entry name" value="DUF4874"/>
</dbReference>
<name>A0ABX2GW92_9FIRM</name>
<dbReference type="RefSeq" id="WP_173866082.1">
    <property type="nucleotide sequence ID" value="NZ_JAAWUU010000014.1"/>
</dbReference>
<protein>
    <submittedName>
        <fullName evidence="3">DUF4832 domain-containing protein</fullName>
    </submittedName>
</protein>
<evidence type="ECO:0000313" key="4">
    <source>
        <dbReference type="Proteomes" id="UP000821846"/>
    </source>
</evidence>
<reference evidence="3 4" key="1">
    <citation type="journal article" date="2020" name="Cell Host Microbe">
        <title>Functional and Genomic Variation between Human-Derived Isolates of Lachnospiraceae Reveals Inter- and Intra-Species Diversity.</title>
        <authorList>
            <person name="Sorbara M.T."/>
            <person name="Littmann E.R."/>
            <person name="Fontana E."/>
            <person name="Moody T.U."/>
            <person name="Kohout C.E."/>
            <person name="Gjonbalaj M."/>
            <person name="Eaton V."/>
            <person name="Seok R."/>
            <person name="Leiner I.M."/>
            <person name="Pamer E.G."/>
        </authorList>
    </citation>
    <scope>NUCLEOTIDE SEQUENCE [LARGE SCALE GENOMIC DNA]</scope>
    <source>
        <strain evidence="3 4">MSK.14.16</strain>
    </source>
</reference>
<accession>A0ABX2GW92</accession>
<dbReference type="InterPro" id="IPR032267">
    <property type="entry name" value="DUF4832"/>
</dbReference>
<dbReference type="EMBL" id="JAAWUZ010000015">
    <property type="protein sequence ID" value="NSG29821.1"/>
    <property type="molecule type" value="Genomic_DNA"/>
</dbReference>
<organism evidence="3 4">
    <name type="scientific">Faecalicatena fissicatena</name>
    <dbReference type="NCBI Taxonomy" id="290055"/>
    <lineage>
        <taxon>Bacteria</taxon>
        <taxon>Bacillati</taxon>
        <taxon>Bacillota</taxon>
        <taxon>Clostridia</taxon>
        <taxon>Lachnospirales</taxon>
        <taxon>Lachnospiraceae</taxon>
        <taxon>Faecalicatena</taxon>
    </lineage>
</organism>
<feature type="domain" description="DUF4832" evidence="1">
    <location>
        <begin position="205"/>
        <end position="399"/>
    </location>
</feature>
<dbReference type="Pfam" id="PF16173">
    <property type="entry name" value="DUF4874"/>
    <property type="match status" value="1"/>
</dbReference>
<gene>
    <name evidence="3" type="ORF">HFM93_05925</name>
</gene>
<keyword evidence="4" id="KW-1185">Reference proteome</keyword>